<dbReference type="InterPro" id="IPR014044">
    <property type="entry name" value="CAP_dom"/>
</dbReference>
<organism evidence="3 4">
    <name type="scientific">Ancylostoma caninum</name>
    <name type="common">Dog hookworm</name>
    <dbReference type="NCBI Taxonomy" id="29170"/>
    <lineage>
        <taxon>Eukaryota</taxon>
        <taxon>Metazoa</taxon>
        <taxon>Ecdysozoa</taxon>
        <taxon>Nematoda</taxon>
        <taxon>Chromadorea</taxon>
        <taxon>Rhabditida</taxon>
        <taxon>Rhabditina</taxon>
        <taxon>Rhabditomorpha</taxon>
        <taxon>Strongyloidea</taxon>
        <taxon>Ancylostomatidae</taxon>
        <taxon>Ancylostomatinae</taxon>
        <taxon>Ancylostoma</taxon>
    </lineage>
</organism>
<protein>
    <submittedName>
        <fullName evidence="3">SCP-like protein</fullName>
    </submittedName>
</protein>
<dbReference type="SUPFAM" id="SSF55797">
    <property type="entry name" value="PR-1-like"/>
    <property type="match status" value="1"/>
</dbReference>
<dbReference type="AlphaFoldDB" id="A0A368GDL4"/>
<evidence type="ECO:0000259" key="2">
    <source>
        <dbReference type="Pfam" id="PF00188"/>
    </source>
</evidence>
<keyword evidence="1" id="KW-0732">Signal</keyword>
<evidence type="ECO:0000313" key="3">
    <source>
        <dbReference type="EMBL" id="RCN41768.1"/>
    </source>
</evidence>
<feature type="chain" id="PRO_5016885920" evidence="1">
    <location>
        <begin position="20"/>
        <end position="136"/>
    </location>
</feature>
<keyword evidence="4" id="KW-1185">Reference proteome</keyword>
<accession>A0A368GDL4</accession>
<name>A0A368GDL4_ANCCA</name>
<evidence type="ECO:0000313" key="4">
    <source>
        <dbReference type="Proteomes" id="UP000252519"/>
    </source>
</evidence>
<evidence type="ECO:0000256" key="1">
    <source>
        <dbReference type="SAM" id="SignalP"/>
    </source>
</evidence>
<feature type="domain" description="SCP" evidence="2">
    <location>
        <begin position="47"/>
        <end position="130"/>
    </location>
</feature>
<dbReference type="Gene3D" id="3.40.33.10">
    <property type="entry name" value="CAP"/>
    <property type="match status" value="1"/>
</dbReference>
<proteinExistence type="predicted"/>
<dbReference type="EMBL" id="JOJR01000222">
    <property type="protein sequence ID" value="RCN41768.1"/>
    <property type="molecule type" value="Genomic_DNA"/>
</dbReference>
<reference evidence="3 4" key="1">
    <citation type="submission" date="2014-10" db="EMBL/GenBank/DDBJ databases">
        <title>Draft genome of the hookworm Ancylostoma caninum.</title>
        <authorList>
            <person name="Mitreva M."/>
        </authorList>
    </citation>
    <scope>NUCLEOTIDE SEQUENCE [LARGE SCALE GENOMIC DNA]</scope>
    <source>
        <strain evidence="3 4">Baltimore</strain>
    </source>
</reference>
<dbReference type="Pfam" id="PF00188">
    <property type="entry name" value="CAP"/>
    <property type="match status" value="1"/>
</dbReference>
<gene>
    <name evidence="3" type="ORF">ANCCAN_12254</name>
</gene>
<feature type="signal peptide" evidence="1">
    <location>
        <begin position="1"/>
        <end position="19"/>
    </location>
</feature>
<comment type="caution">
    <text evidence="3">The sequence shown here is derived from an EMBL/GenBank/DDBJ whole genome shotgun (WGS) entry which is preliminary data.</text>
</comment>
<dbReference type="Proteomes" id="UP000252519">
    <property type="component" value="Unassembled WGS sequence"/>
</dbReference>
<dbReference type="InterPro" id="IPR035940">
    <property type="entry name" value="CAP_sf"/>
</dbReference>
<sequence length="136" mass="14826">MSSTPVILLLCVSPLLAAGSDCADSVVSAEVKQQIIQFHNQRRGRFPVFWDCALEGEARITTGPSTHNTGRGVNVIKIDKQKDDKASVNKALEQWLSDPKAISNIENKHNKKIGCSHQDRSGKFALVCVYAVPPPS</sequence>